<evidence type="ECO:0000313" key="4">
    <source>
        <dbReference type="EMBL" id="MCW1916119.1"/>
    </source>
</evidence>
<comment type="caution">
    <text evidence="4">The sequence shown here is derived from an EMBL/GenBank/DDBJ whole genome shotgun (WGS) entry which is preliminary data.</text>
</comment>
<keyword evidence="5" id="KW-1185">Reference proteome</keyword>
<dbReference type="EMBL" id="JAPDDR010000012">
    <property type="protein sequence ID" value="MCW1916119.1"/>
    <property type="molecule type" value="Genomic_DNA"/>
</dbReference>
<feature type="chain" id="PRO_5047294134" evidence="2">
    <location>
        <begin position="22"/>
        <end position="264"/>
    </location>
</feature>
<sequence>MRALRWTAMAGCLAAGGMAVAAEGPGIDPGTPQIPGTPWKVHDGSRPQPPVVENAGAVVVKAPADAKVLFDGRSLDAWTTDGKPATWPVKDGIFTAAPGTLVSKDKFGPVQVHIEWRVPPGRPVKGQGGGNSGIFLMGLYEVQILQSHENPTYADGTAGALYGQSPPLVNAIRPQGEWQSYDILFTPPKTEGGKVVEPAVATVLVNGVVVQNARKLIGPTQYRQLAKYPENHPETGPIQLQFHGDPIDFRNVWVRSIASHEEAK</sequence>
<name>A0ABT3G943_9BACT</name>
<evidence type="ECO:0000256" key="1">
    <source>
        <dbReference type="SAM" id="MobiDB-lite"/>
    </source>
</evidence>
<protein>
    <submittedName>
        <fullName evidence="4">DUF1080 domain-containing protein</fullName>
    </submittedName>
</protein>
<dbReference type="Pfam" id="PF06439">
    <property type="entry name" value="3keto-disac_hyd"/>
    <property type="match status" value="1"/>
</dbReference>
<feature type="domain" description="3-keto-alpha-glucoside-1,2-lyase/3-keto-2-hydroxy-glucal hydratase" evidence="3">
    <location>
        <begin position="66"/>
        <end position="255"/>
    </location>
</feature>
<dbReference type="Proteomes" id="UP001165653">
    <property type="component" value="Unassembled WGS sequence"/>
</dbReference>
<proteinExistence type="predicted"/>
<feature type="signal peptide" evidence="2">
    <location>
        <begin position="1"/>
        <end position="21"/>
    </location>
</feature>
<evidence type="ECO:0000313" key="5">
    <source>
        <dbReference type="Proteomes" id="UP001165653"/>
    </source>
</evidence>
<accession>A0ABT3G943</accession>
<feature type="region of interest" description="Disordered" evidence="1">
    <location>
        <begin position="24"/>
        <end position="45"/>
    </location>
</feature>
<evidence type="ECO:0000259" key="3">
    <source>
        <dbReference type="Pfam" id="PF06439"/>
    </source>
</evidence>
<evidence type="ECO:0000256" key="2">
    <source>
        <dbReference type="SAM" id="SignalP"/>
    </source>
</evidence>
<reference evidence="4" key="1">
    <citation type="submission" date="2022-10" db="EMBL/GenBank/DDBJ databases">
        <title>Luteolibacter sp. GHJ8, whole genome shotgun sequencing project.</title>
        <authorList>
            <person name="Zhao G."/>
            <person name="Shen L."/>
        </authorList>
    </citation>
    <scope>NUCLEOTIDE SEQUENCE</scope>
    <source>
        <strain evidence="4">GHJ8</strain>
    </source>
</reference>
<keyword evidence="2" id="KW-0732">Signal</keyword>
<gene>
    <name evidence="4" type="ORF">OJ996_21195</name>
</gene>
<dbReference type="RefSeq" id="WP_264515686.1">
    <property type="nucleotide sequence ID" value="NZ_JAPDDR010000012.1"/>
</dbReference>
<organism evidence="4 5">
    <name type="scientific">Luteolibacter rhizosphaerae</name>
    <dbReference type="NCBI Taxonomy" id="2989719"/>
    <lineage>
        <taxon>Bacteria</taxon>
        <taxon>Pseudomonadati</taxon>
        <taxon>Verrucomicrobiota</taxon>
        <taxon>Verrucomicrobiia</taxon>
        <taxon>Verrucomicrobiales</taxon>
        <taxon>Verrucomicrobiaceae</taxon>
        <taxon>Luteolibacter</taxon>
    </lineage>
</organism>
<dbReference type="Gene3D" id="2.60.120.560">
    <property type="entry name" value="Exo-inulinase, domain 1"/>
    <property type="match status" value="1"/>
</dbReference>
<dbReference type="InterPro" id="IPR010496">
    <property type="entry name" value="AL/BT2_dom"/>
</dbReference>